<evidence type="ECO:0000256" key="1">
    <source>
        <dbReference type="SAM" id="MobiDB-lite"/>
    </source>
</evidence>
<reference evidence="2" key="2">
    <citation type="submission" date="2021-02" db="EMBL/GenBank/DDBJ databases">
        <title>Aspergillus chevalieri M1 genome sequence.</title>
        <authorList>
            <person name="Kadooka C."/>
            <person name="Mori K."/>
            <person name="Futagami T."/>
        </authorList>
    </citation>
    <scope>NUCLEOTIDE SEQUENCE</scope>
    <source>
        <strain evidence="2">M1</strain>
    </source>
</reference>
<dbReference type="EMBL" id="AP024417">
    <property type="protein sequence ID" value="BCR84767.1"/>
    <property type="molecule type" value="Genomic_DNA"/>
</dbReference>
<dbReference type="KEGG" id="ache:ACHE_20225S"/>
<feature type="compositionally biased region" description="Basic and acidic residues" evidence="1">
    <location>
        <begin position="8"/>
        <end position="22"/>
    </location>
</feature>
<evidence type="ECO:0000313" key="2">
    <source>
        <dbReference type="EMBL" id="BCR84767.1"/>
    </source>
</evidence>
<sequence>MYGLKGKGGAEKKAGGNIDDSKDELVLKNMKEWSHNKFKTSQHAATKIITVQLVDNVKTKNEASDAITQAQQLVNQKTK</sequence>
<dbReference type="AlphaFoldDB" id="A0A7R7ZL47"/>
<feature type="region of interest" description="Disordered" evidence="1">
    <location>
        <begin position="1"/>
        <end position="22"/>
    </location>
</feature>
<dbReference type="GeneID" id="66979126"/>
<organism evidence="2 3">
    <name type="scientific">Aspergillus chevalieri</name>
    <name type="common">Eurotium chevalieri</name>
    <dbReference type="NCBI Taxonomy" id="182096"/>
    <lineage>
        <taxon>Eukaryota</taxon>
        <taxon>Fungi</taxon>
        <taxon>Dikarya</taxon>
        <taxon>Ascomycota</taxon>
        <taxon>Pezizomycotina</taxon>
        <taxon>Eurotiomycetes</taxon>
        <taxon>Eurotiomycetidae</taxon>
        <taxon>Eurotiales</taxon>
        <taxon>Aspergillaceae</taxon>
        <taxon>Aspergillus</taxon>
        <taxon>Aspergillus subgen. Aspergillus</taxon>
    </lineage>
</organism>
<gene>
    <name evidence="2" type="ORF">ACHE_20225S</name>
</gene>
<protein>
    <submittedName>
        <fullName evidence="2">Uncharacterized protein</fullName>
    </submittedName>
</protein>
<dbReference type="RefSeq" id="XP_043133289.1">
    <property type="nucleotide sequence ID" value="XM_043284504.1"/>
</dbReference>
<dbReference type="Proteomes" id="UP000637239">
    <property type="component" value="Chromosome 2"/>
</dbReference>
<proteinExistence type="predicted"/>
<name>A0A7R7ZL47_ASPCH</name>
<accession>A0A7R7ZL47</accession>
<reference evidence="2" key="1">
    <citation type="submission" date="2021-01" db="EMBL/GenBank/DDBJ databases">
        <authorList>
            <consortium name="Aspergillus chevalieri M1 genome sequencing consortium"/>
            <person name="Kazuki M."/>
            <person name="Futagami T."/>
        </authorList>
    </citation>
    <scope>NUCLEOTIDE SEQUENCE</scope>
    <source>
        <strain evidence="2">M1</strain>
    </source>
</reference>
<keyword evidence="3" id="KW-1185">Reference proteome</keyword>
<evidence type="ECO:0000313" key="3">
    <source>
        <dbReference type="Proteomes" id="UP000637239"/>
    </source>
</evidence>